<comment type="caution">
    <text evidence="1">The sequence shown here is derived from an EMBL/GenBank/DDBJ whole genome shotgun (WGS) entry which is preliminary data.</text>
</comment>
<accession>A0A9P4QBI0</accession>
<sequence>MAPLVMLACAAIKIADHPVASAAADPHSAAVAEAAPWRSPEFCGAPGASCAEREVEPMPEPAANPAPALIAEAAPKGSLGFCGAP</sequence>
<reference evidence="1" key="1">
    <citation type="journal article" date="2020" name="Stud. Mycol.">
        <title>101 Dothideomycetes genomes: a test case for predicting lifestyles and emergence of pathogens.</title>
        <authorList>
            <person name="Haridas S."/>
            <person name="Albert R."/>
            <person name="Binder M."/>
            <person name="Bloem J."/>
            <person name="Labutti K."/>
            <person name="Salamov A."/>
            <person name="Andreopoulos B."/>
            <person name="Baker S."/>
            <person name="Barry K."/>
            <person name="Bills G."/>
            <person name="Bluhm B."/>
            <person name="Cannon C."/>
            <person name="Castanera R."/>
            <person name="Culley D."/>
            <person name="Daum C."/>
            <person name="Ezra D."/>
            <person name="Gonzalez J."/>
            <person name="Henrissat B."/>
            <person name="Kuo A."/>
            <person name="Liang C."/>
            <person name="Lipzen A."/>
            <person name="Lutzoni F."/>
            <person name="Magnuson J."/>
            <person name="Mondo S."/>
            <person name="Nolan M."/>
            <person name="Ohm R."/>
            <person name="Pangilinan J."/>
            <person name="Park H.-J."/>
            <person name="Ramirez L."/>
            <person name="Alfaro M."/>
            <person name="Sun H."/>
            <person name="Tritt A."/>
            <person name="Yoshinaga Y."/>
            <person name="Zwiers L.-H."/>
            <person name="Turgeon B."/>
            <person name="Goodwin S."/>
            <person name="Spatafora J."/>
            <person name="Crous P."/>
            <person name="Grigoriev I."/>
        </authorList>
    </citation>
    <scope>NUCLEOTIDE SEQUENCE</scope>
    <source>
        <strain evidence="1">CBS 116435</strain>
    </source>
</reference>
<name>A0A9P4QBI0_9PEZI</name>
<dbReference type="Proteomes" id="UP000799441">
    <property type="component" value="Unassembled WGS sequence"/>
</dbReference>
<dbReference type="EMBL" id="MU003778">
    <property type="protein sequence ID" value="KAF2723140.1"/>
    <property type="molecule type" value="Genomic_DNA"/>
</dbReference>
<feature type="non-terminal residue" evidence="1">
    <location>
        <position position="1"/>
    </location>
</feature>
<protein>
    <submittedName>
        <fullName evidence="1">Uncharacterized protein</fullName>
    </submittedName>
</protein>
<proteinExistence type="predicted"/>
<dbReference type="AlphaFoldDB" id="A0A9P4QBI0"/>
<evidence type="ECO:0000313" key="1">
    <source>
        <dbReference type="EMBL" id="KAF2723140.1"/>
    </source>
</evidence>
<gene>
    <name evidence="1" type="ORF">K431DRAFT_283306</name>
</gene>
<organism evidence="1 2">
    <name type="scientific">Polychaeton citri CBS 116435</name>
    <dbReference type="NCBI Taxonomy" id="1314669"/>
    <lineage>
        <taxon>Eukaryota</taxon>
        <taxon>Fungi</taxon>
        <taxon>Dikarya</taxon>
        <taxon>Ascomycota</taxon>
        <taxon>Pezizomycotina</taxon>
        <taxon>Dothideomycetes</taxon>
        <taxon>Dothideomycetidae</taxon>
        <taxon>Capnodiales</taxon>
        <taxon>Capnodiaceae</taxon>
        <taxon>Polychaeton</taxon>
    </lineage>
</organism>
<keyword evidence="2" id="KW-1185">Reference proteome</keyword>
<evidence type="ECO:0000313" key="2">
    <source>
        <dbReference type="Proteomes" id="UP000799441"/>
    </source>
</evidence>